<dbReference type="CDD" id="cd14810">
    <property type="entry name" value="bZIP_u1"/>
    <property type="match status" value="1"/>
</dbReference>
<dbReference type="PROSITE" id="PS50217">
    <property type="entry name" value="BZIP"/>
    <property type="match status" value="1"/>
</dbReference>
<feature type="region of interest" description="Disordered" evidence="4">
    <location>
        <begin position="214"/>
        <end position="308"/>
    </location>
</feature>
<dbReference type="PANTHER" id="PTHR40621">
    <property type="entry name" value="TRANSCRIPTION FACTOR KAPC-RELATED"/>
    <property type="match status" value="1"/>
</dbReference>
<feature type="compositionally biased region" description="Low complexity" evidence="4">
    <location>
        <begin position="58"/>
        <end position="67"/>
    </location>
</feature>
<dbReference type="PANTHER" id="PTHR40621:SF10">
    <property type="entry name" value="BZIP DOMAIN-CONTAINING PROTEIN"/>
    <property type="match status" value="1"/>
</dbReference>
<sequence length="730" mass="81636">MDLNNNILPDANVEEMSNAELFQYLFKAELDSSGPDPFTHGLFDVPVDAPVPVFDSNSSTASVASSLSPPPQGSFSASPTSSTLSYSSPLATELEHDQDQDQEKEQPQPQSLSSSSFPSFYPTLLPSTSFSYRQLTPNMPPSMPTSLAPFAKPTTEAQTQFQDLANTATATALPQDQMTFWMQRFQQLQQLHHQQRQQLLSSALFNSADLDANLASGSSQASSSQPAVDSHSQSPSPLSVSLAGSPEAGSDRDPVYPSPPMKDDVSMDSDSDDGSPGLSSRNGKETDPLMPSASELKKMTSKERRQLRNKLSARNFRVRRKEYIGKLENQVKDARREAADLQKKLAQSELNCQFLRQELEMSRLSQTLFNDGRMSRQHANLLASLLNPNTESFPTASANLPIPASLTQQQQQKELMEHIHSNNMTILNYPMTSDTVLQTPNISHLSNTPSTIVPPTTTTAAMTMPVAPTESLASQTDIPASLQAFVPFSGDWELIVNRAELDINPALDPKEVQSKQEAYHDLLSRYEAAKRDAEVDEQMRAELQAYQDQKLAQTYIVMPKEESALSMTTKAAQDNMFLQAFVYMMMIHLTRSLFEAATLSKSQLVNVLQMMDGPLRTRMIGQEEQQRPHCKFAEWREAWIKRCWPSFYNNRQRVCELFRNGCATLTGEDVTETVRKMEEGVEGRTVETPFCAWVRSYLPTWLRCPDRTQTEEREPLMTNSSEKQRIEVIV</sequence>
<evidence type="ECO:0000256" key="4">
    <source>
        <dbReference type="SAM" id="MobiDB-lite"/>
    </source>
</evidence>
<dbReference type="GO" id="GO:0001228">
    <property type="term" value="F:DNA-binding transcription activator activity, RNA polymerase II-specific"/>
    <property type="evidence" value="ECO:0007669"/>
    <property type="project" value="TreeGrafter"/>
</dbReference>
<feature type="domain" description="BZIP" evidence="5">
    <location>
        <begin position="299"/>
        <end position="362"/>
    </location>
</feature>
<keyword evidence="2" id="KW-0539">Nucleus</keyword>
<reference evidence="6" key="1">
    <citation type="journal article" date="2020" name="Fungal Divers.">
        <title>Resolving the Mortierellaceae phylogeny through synthesis of multi-gene phylogenetics and phylogenomics.</title>
        <authorList>
            <person name="Vandepol N."/>
            <person name="Liber J."/>
            <person name="Desiro A."/>
            <person name="Na H."/>
            <person name="Kennedy M."/>
            <person name="Barry K."/>
            <person name="Grigoriev I.V."/>
            <person name="Miller A.N."/>
            <person name="O'Donnell K."/>
            <person name="Stajich J.E."/>
            <person name="Bonito G."/>
        </authorList>
    </citation>
    <scope>NUCLEOTIDE SEQUENCE</scope>
    <source>
        <strain evidence="6">KOD1015</strain>
    </source>
</reference>
<dbReference type="SUPFAM" id="SSF57959">
    <property type="entry name" value="Leucine zipper domain"/>
    <property type="match status" value="1"/>
</dbReference>
<evidence type="ECO:0000256" key="2">
    <source>
        <dbReference type="ARBA" id="ARBA00023242"/>
    </source>
</evidence>
<dbReference type="InterPro" id="IPR046347">
    <property type="entry name" value="bZIP_sf"/>
</dbReference>
<feature type="region of interest" description="Disordered" evidence="4">
    <location>
        <begin position="58"/>
        <end position="118"/>
    </location>
</feature>
<dbReference type="GO" id="GO:0090575">
    <property type="term" value="C:RNA polymerase II transcription regulator complex"/>
    <property type="evidence" value="ECO:0007669"/>
    <property type="project" value="TreeGrafter"/>
</dbReference>
<dbReference type="Proteomes" id="UP000780801">
    <property type="component" value="Unassembled WGS sequence"/>
</dbReference>
<dbReference type="Pfam" id="PF00170">
    <property type="entry name" value="bZIP_1"/>
    <property type="match status" value="1"/>
</dbReference>
<feature type="compositionally biased region" description="Basic and acidic residues" evidence="4">
    <location>
        <begin position="93"/>
        <end position="106"/>
    </location>
</feature>
<dbReference type="OrthoDB" id="5571888at2759"/>
<feature type="coiled-coil region" evidence="3">
    <location>
        <begin position="324"/>
        <end position="358"/>
    </location>
</feature>
<comment type="caution">
    <text evidence="6">The sequence shown here is derived from an EMBL/GenBank/DDBJ whole genome shotgun (WGS) entry which is preliminary data.</text>
</comment>
<evidence type="ECO:0000256" key="3">
    <source>
        <dbReference type="SAM" id="Coils"/>
    </source>
</evidence>
<evidence type="ECO:0000256" key="1">
    <source>
        <dbReference type="ARBA" id="ARBA00004123"/>
    </source>
</evidence>
<dbReference type="SMART" id="SM00338">
    <property type="entry name" value="BRLZ"/>
    <property type="match status" value="1"/>
</dbReference>
<dbReference type="InterPro" id="IPR050936">
    <property type="entry name" value="AP-1-like"/>
</dbReference>
<dbReference type="InterPro" id="IPR004827">
    <property type="entry name" value="bZIP"/>
</dbReference>
<feature type="compositionally biased region" description="Low complexity" evidence="4">
    <location>
        <begin position="107"/>
        <end position="118"/>
    </location>
</feature>
<evidence type="ECO:0000313" key="6">
    <source>
        <dbReference type="EMBL" id="KAF9580231.1"/>
    </source>
</evidence>
<keyword evidence="7" id="KW-1185">Reference proteome</keyword>
<feature type="compositionally biased region" description="Low complexity" evidence="4">
    <location>
        <begin position="74"/>
        <end position="91"/>
    </location>
</feature>
<feature type="compositionally biased region" description="Low complexity" evidence="4">
    <location>
        <begin position="215"/>
        <end position="242"/>
    </location>
</feature>
<dbReference type="PROSITE" id="PS00036">
    <property type="entry name" value="BZIP_BASIC"/>
    <property type="match status" value="1"/>
</dbReference>
<protein>
    <recommendedName>
        <fullName evidence="5">BZIP domain-containing protein</fullName>
    </recommendedName>
</protein>
<dbReference type="EMBL" id="JAABOA010002201">
    <property type="protein sequence ID" value="KAF9580231.1"/>
    <property type="molecule type" value="Genomic_DNA"/>
</dbReference>
<dbReference type="GO" id="GO:0000976">
    <property type="term" value="F:transcription cis-regulatory region binding"/>
    <property type="evidence" value="ECO:0007669"/>
    <property type="project" value="InterPro"/>
</dbReference>
<evidence type="ECO:0000259" key="5">
    <source>
        <dbReference type="PROSITE" id="PS50217"/>
    </source>
</evidence>
<evidence type="ECO:0000313" key="7">
    <source>
        <dbReference type="Proteomes" id="UP000780801"/>
    </source>
</evidence>
<gene>
    <name evidence="6" type="ORF">BGW38_003217</name>
</gene>
<dbReference type="AlphaFoldDB" id="A0A9P6FS56"/>
<feature type="compositionally biased region" description="Basic and acidic residues" evidence="4">
    <location>
        <begin position="295"/>
        <end position="306"/>
    </location>
</feature>
<keyword evidence="3" id="KW-0175">Coiled coil</keyword>
<comment type="subcellular location">
    <subcellularLocation>
        <location evidence="1">Nucleus</location>
    </subcellularLocation>
</comment>
<dbReference type="Gene3D" id="1.20.5.170">
    <property type="match status" value="1"/>
</dbReference>
<name>A0A9P6FS56_9FUNG</name>
<proteinExistence type="predicted"/>
<organism evidence="6 7">
    <name type="scientific">Lunasporangiospora selenospora</name>
    <dbReference type="NCBI Taxonomy" id="979761"/>
    <lineage>
        <taxon>Eukaryota</taxon>
        <taxon>Fungi</taxon>
        <taxon>Fungi incertae sedis</taxon>
        <taxon>Mucoromycota</taxon>
        <taxon>Mortierellomycotina</taxon>
        <taxon>Mortierellomycetes</taxon>
        <taxon>Mortierellales</taxon>
        <taxon>Mortierellaceae</taxon>
        <taxon>Lunasporangiospora</taxon>
    </lineage>
</organism>
<accession>A0A9P6FS56</accession>